<dbReference type="AlphaFoldDB" id="A0AAD0UVA2"/>
<feature type="compositionally biased region" description="Basic and acidic residues" evidence="1">
    <location>
        <begin position="94"/>
        <end position="104"/>
    </location>
</feature>
<dbReference type="Pfam" id="PF26485">
    <property type="entry name" value="DUF8156"/>
    <property type="match status" value="1"/>
</dbReference>
<organism evidence="3 4">
    <name type="scientific">Leptospira kmetyi</name>
    <dbReference type="NCBI Taxonomy" id="408139"/>
    <lineage>
        <taxon>Bacteria</taxon>
        <taxon>Pseudomonadati</taxon>
        <taxon>Spirochaetota</taxon>
        <taxon>Spirochaetia</taxon>
        <taxon>Leptospirales</taxon>
        <taxon>Leptospiraceae</taxon>
        <taxon>Leptospira</taxon>
    </lineage>
</organism>
<feature type="region of interest" description="Disordered" evidence="1">
    <location>
        <begin position="86"/>
        <end position="111"/>
    </location>
</feature>
<dbReference type="EMBL" id="CP033614">
    <property type="protein sequence ID" value="AYV56878.1"/>
    <property type="molecule type" value="Genomic_DNA"/>
</dbReference>
<dbReference type="Proteomes" id="UP000276407">
    <property type="component" value="Chromosome 1"/>
</dbReference>
<feature type="domain" description="DUF8156" evidence="2">
    <location>
        <begin position="1"/>
        <end position="95"/>
    </location>
</feature>
<gene>
    <name evidence="3" type="ORF">EFP84_16150</name>
</gene>
<sequence length="111" mass="12709">MGRTVTPYSRQMQQVESGLLEFRRGLRKPDQEVFDDLIRIAKLQVQAGVMASGPYPIDTMLLTMMIDLRKELHRLKKEIITLKENGTKTNSIESESRIQSEFESKSAANHT</sequence>
<evidence type="ECO:0000313" key="4">
    <source>
        <dbReference type="Proteomes" id="UP000276407"/>
    </source>
</evidence>
<protein>
    <recommendedName>
        <fullName evidence="2">DUF8156 domain-containing protein</fullName>
    </recommendedName>
</protein>
<dbReference type="KEGG" id="lkm:EFP84_16150"/>
<accession>A0AAD0UVA2</accession>
<dbReference type="InterPro" id="IPR058469">
    <property type="entry name" value="DUF8156"/>
</dbReference>
<reference evidence="3 4" key="1">
    <citation type="submission" date="2018-11" db="EMBL/GenBank/DDBJ databases">
        <title>Complete genome sequence of Leptospira kmetyi isolate LS 001/16 from soil sample associated with a leptospirosis patient in Kelantan.</title>
        <authorList>
            <person name="Muhammad Yusoff F."/>
            <person name="Muhammad Yusoff S."/>
            <person name="Ahmad M.N."/>
            <person name="Yusof N.Y."/>
            <person name="Aziah I."/>
        </authorList>
    </citation>
    <scope>NUCLEOTIDE SEQUENCE [LARGE SCALE GENOMIC DNA]</scope>
    <source>
        <strain evidence="3 4">LS 001/16</strain>
    </source>
</reference>
<evidence type="ECO:0000313" key="3">
    <source>
        <dbReference type="EMBL" id="AYV56878.1"/>
    </source>
</evidence>
<dbReference type="RefSeq" id="WP_123180049.1">
    <property type="nucleotide sequence ID" value="NZ_CP033614.1"/>
</dbReference>
<name>A0AAD0UVA2_9LEPT</name>
<evidence type="ECO:0000256" key="1">
    <source>
        <dbReference type="SAM" id="MobiDB-lite"/>
    </source>
</evidence>
<evidence type="ECO:0000259" key="2">
    <source>
        <dbReference type="Pfam" id="PF26485"/>
    </source>
</evidence>
<proteinExistence type="predicted"/>